<feature type="transmembrane region" description="Helical" evidence="2">
    <location>
        <begin position="79"/>
        <end position="99"/>
    </location>
</feature>
<accession>A0A367W5J7</accession>
<evidence type="ECO:0000256" key="1">
    <source>
        <dbReference type="SAM" id="MobiDB-lite"/>
    </source>
</evidence>
<keyword evidence="2" id="KW-0812">Transmembrane</keyword>
<gene>
    <name evidence="3" type="ORF">TH19_12415</name>
</gene>
<sequence>MSVMSAGRGGLRLWCIVQLVAFLRRIPIKLIGSQPGDLAFVFTCRYGLERCFASSGTATGICSFQTVLSVGNTMRVVKALVLFMGVLIVIGIGLVAYGLSLDKKAKDQDGASGVQTPSVPVAGSEPTSEVAPNPTALSIPAFGDIKIKIEPGELLVGYTLQGTQAILHIENPDGMGARLVIVSLVDKKVIGRVLLEATGQ</sequence>
<evidence type="ECO:0000256" key="2">
    <source>
        <dbReference type="SAM" id="Phobius"/>
    </source>
</evidence>
<evidence type="ECO:0000313" key="3">
    <source>
        <dbReference type="EMBL" id="RCK36718.1"/>
    </source>
</evidence>
<proteinExistence type="predicted"/>
<keyword evidence="2" id="KW-1133">Transmembrane helix</keyword>
<reference evidence="3 4" key="1">
    <citation type="submission" date="2014-07" db="EMBL/GenBank/DDBJ databases">
        <title>Draft genome sequence of Thalassospira profundimaris 35.</title>
        <authorList>
            <person name="Lai Q."/>
            <person name="Shao Z."/>
        </authorList>
    </citation>
    <scope>NUCLEOTIDE SEQUENCE [LARGE SCALE GENOMIC DNA]</scope>
    <source>
        <strain evidence="3 4">35</strain>
    </source>
</reference>
<dbReference type="Proteomes" id="UP000253226">
    <property type="component" value="Unassembled WGS sequence"/>
</dbReference>
<dbReference type="EMBL" id="JPWF01000007">
    <property type="protein sequence ID" value="RCK36718.1"/>
    <property type="molecule type" value="Genomic_DNA"/>
</dbReference>
<organism evidence="3 4">
    <name type="scientific">Thalassospira profundimaris</name>
    <dbReference type="NCBI Taxonomy" id="502049"/>
    <lineage>
        <taxon>Bacteria</taxon>
        <taxon>Pseudomonadati</taxon>
        <taxon>Pseudomonadota</taxon>
        <taxon>Alphaproteobacteria</taxon>
        <taxon>Rhodospirillales</taxon>
        <taxon>Thalassospiraceae</taxon>
        <taxon>Thalassospira</taxon>
    </lineage>
</organism>
<evidence type="ECO:0000313" key="4">
    <source>
        <dbReference type="Proteomes" id="UP000253226"/>
    </source>
</evidence>
<name>A0A367W5J7_9PROT</name>
<protein>
    <submittedName>
        <fullName evidence="3">Uncharacterized protein</fullName>
    </submittedName>
</protein>
<keyword evidence="2" id="KW-0472">Membrane</keyword>
<feature type="region of interest" description="Disordered" evidence="1">
    <location>
        <begin position="107"/>
        <end position="131"/>
    </location>
</feature>
<comment type="caution">
    <text evidence="3">The sequence shown here is derived from an EMBL/GenBank/DDBJ whole genome shotgun (WGS) entry which is preliminary data.</text>
</comment>
<dbReference type="AlphaFoldDB" id="A0A367W5J7"/>